<name>A0A8J8W9V5_CHIOP</name>
<reference evidence="1" key="1">
    <citation type="submission" date="2020-07" db="EMBL/GenBank/DDBJ databases">
        <title>The High-quality genome of the commercially important snow crab, Chionoecetes opilio.</title>
        <authorList>
            <person name="Jeong J.-H."/>
            <person name="Ryu S."/>
        </authorList>
    </citation>
    <scope>NUCLEOTIDE SEQUENCE</scope>
    <source>
        <strain evidence="1">MADBK_172401_WGS</strain>
        <tissue evidence="1">Digestive gland</tissue>
    </source>
</reference>
<accession>A0A8J8W9V5</accession>
<evidence type="ECO:0000313" key="2">
    <source>
        <dbReference type="Proteomes" id="UP000770661"/>
    </source>
</evidence>
<sequence length="201" mass="22261">MTAPLPSPATDFTGRTGGFVPHQPGIGQHRHLEYRWQVSLAPDKPGLCLFPQARHHQPAGPGKTYGLGADHSPFRDPSPSFGSGTSPNGILPPSMVFRPLVLGPLDRVQRRAQRLVRDKRPHHAPDSFQPSRNAGMWQGLKFHAQGTKFHTPHLANHQAPQATLPFTPPVSPHTDRSRTGPFLQDRAPPTFLLTRYGRLWN</sequence>
<gene>
    <name evidence="1" type="ORF">GWK47_027672</name>
</gene>
<protein>
    <submittedName>
        <fullName evidence="1">Uncharacterized protein</fullName>
    </submittedName>
</protein>
<dbReference type="EMBL" id="JACEEZ010026394">
    <property type="protein sequence ID" value="KAG0692989.1"/>
    <property type="molecule type" value="Genomic_DNA"/>
</dbReference>
<dbReference type="AlphaFoldDB" id="A0A8J8W9V5"/>
<proteinExistence type="predicted"/>
<organism evidence="1 2">
    <name type="scientific">Chionoecetes opilio</name>
    <name type="common">Atlantic snow crab</name>
    <name type="synonym">Cancer opilio</name>
    <dbReference type="NCBI Taxonomy" id="41210"/>
    <lineage>
        <taxon>Eukaryota</taxon>
        <taxon>Metazoa</taxon>
        <taxon>Ecdysozoa</taxon>
        <taxon>Arthropoda</taxon>
        <taxon>Crustacea</taxon>
        <taxon>Multicrustacea</taxon>
        <taxon>Malacostraca</taxon>
        <taxon>Eumalacostraca</taxon>
        <taxon>Eucarida</taxon>
        <taxon>Decapoda</taxon>
        <taxon>Pleocyemata</taxon>
        <taxon>Brachyura</taxon>
        <taxon>Eubrachyura</taxon>
        <taxon>Majoidea</taxon>
        <taxon>Majidae</taxon>
        <taxon>Chionoecetes</taxon>
    </lineage>
</organism>
<dbReference type="Proteomes" id="UP000770661">
    <property type="component" value="Unassembled WGS sequence"/>
</dbReference>
<keyword evidence="2" id="KW-1185">Reference proteome</keyword>
<dbReference type="OrthoDB" id="7480422at2759"/>
<evidence type="ECO:0000313" key="1">
    <source>
        <dbReference type="EMBL" id="KAG0692989.1"/>
    </source>
</evidence>
<comment type="caution">
    <text evidence="1">The sequence shown here is derived from an EMBL/GenBank/DDBJ whole genome shotgun (WGS) entry which is preliminary data.</text>
</comment>